<organism evidence="1 3">
    <name type="scientific">Halomonas elongata (strain ATCC 33173 / DSM 2581 / NBRC 15536 / NCIMB 2198 / 1H9)</name>
    <dbReference type="NCBI Taxonomy" id="768066"/>
    <lineage>
        <taxon>Bacteria</taxon>
        <taxon>Pseudomonadati</taxon>
        <taxon>Pseudomonadota</taxon>
        <taxon>Gammaproteobacteria</taxon>
        <taxon>Oceanospirillales</taxon>
        <taxon>Halomonadaceae</taxon>
        <taxon>Halomonas</taxon>
    </lineage>
</organism>
<evidence type="ECO:0000313" key="3">
    <source>
        <dbReference type="Proteomes" id="UP000008707"/>
    </source>
</evidence>
<dbReference type="RefSeq" id="WP_013333925.1">
    <property type="nucleotide sequence ID" value="NC_014532.2"/>
</dbReference>
<dbReference type="EMBL" id="FN869568">
    <property type="protein sequence ID" value="CBV44055.1"/>
    <property type="molecule type" value="Genomic_DNA"/>
</dbReference>
<evidence type="ECO:0000313" key="2">
    <source>
        <dbReference type="EMBL" id="WPU46654.1"/>
    </source>
</evidence>
<name>E1VAV6_HALED</name>
<dbReference type="GeneID" id="91011609"/>
<dbReference type="HOGENOM" id="CLU_553987_0_0_6"/>
<dbReference type="Proteomes" id="UP000008707">
    <property type="component" value="Chromosome"/>
</dbReference>
<reference evidence="1" key="1">
    <citation type="journal article" date="2010" name="Environ. Microbiol.">
        <title>A blueprint of ectoine metabolism from the genome of the industrial producer Halomonas elongata DSM 2581(T).</title>
        <authorList>
            <person name="Schwibbert K."/>
            <person name="Marin-Sanguino A."/>
            <person name="Bagyan I."/>
            <person name="Heidrich G."/>
            <person name="Lentzen G."/>
            <person name="Seitz H."/>
            <person name="Rampp M."/>
            <person name="Schuster S.C."/>
            <person name="Klenk H.P."/>
            <person name="Pfeiffer F."/>
            <person name="Oesterhelt D."/>
            <person name="Kunte H.J."/>
        </authorList>
    </citation>
    <scope>NUCLEOTIDE SEQUENCE</scope>
    <source>
        <strain evidence="1">Type strain: DSM 2581</strain>
    </source>
</reference>
<reference evidence="3" key="3">
    <citation type="journal article" date="2011" name="Environ. Microbiol.">
        <title>A blueprint of ectoine metabolism from the genome of the industrial producer Halomonas elongata DSM 2581(T).</title>
        <authorList>
            <person name="Schwibbert K."/>
            <person name="Marin-Sanguino A."/>
            <person name="Bagyan I."/>
            <person name="Heidrich G."/>
            <person name="Lentzen G."/>
            <person name="Seitz H."/>
            <person name="Rampp M."/>
            <person name="Schuster S.C."/>
            <person name="Klenk H.P."/>
            <person name="Pfeiffer F."/>
            <person name="Oesterhelt D."/>
            <person name="Kunte H.J."/>
        </authorList>
    </citation>
    <scope>NUCLEOTIDE SEQUENCE [LARGE SCALE GENOMIC DNA]</scope>
    <source>
        <strain evidence="3">ATCC 33173 / DSM 2581 / NBRC 15536 / NCIMB 2198 / 1H9</strain>
    </source>
</reference>
<accession>E1VAV6</accession>
<dbReference type="eggNOG" id="COG3325">
    <property type="taxonomic scope" value="Bacteria"/>
</dbReference>
<gene>
    <name evidence="1" type="ordered locus">HELO_4171</name>
    <name evidence="2" type="ORF">SR933_15605</name>
</gene>
<protein>
    <submittedName>
        <fullName evidence="1">Uncharacterized protein</fullName>
    </submittedName>
</protein>
<sequence length="483" mass="51245">MTWLLTIEARDAAGDAVTLRFSDGAYSAPTAQLWTPRIRQPGLYREGMYAGDLVSIKRSGIGETTLINADGGLDYLADYAVDGREAVLSRVDSGNVLEAWRGTVAGLSFSRGEVSVRLREPGTLLQTPHPHETYAGDNVLPDGLEGTEDDIAGQVKPRVYGDVRNAEPVLVNSAKLIYQVSSRADCAVSAVYDKGASLTDGGAYADLDALQTTAPAAGEFRAFEGYVRLGTSPEGQVTVDAASASTGAGAVVADIAAEAGETLDAGDATNLDGVGTVGLYIADAVNTAALLDRLAVSVGGWWRLTPGGTLRAHLLQAPATPVATLADHQITSLGRSSAGAGDNGLPVWRVTVRADRLETTQTDVAASVSDARRARLARQYRDAQAERQTTRDHHPLADELTIETDLRSRADAQAVADRLADLLSVRRDRVTLEGRLAQSRQRAIGDTVTVTTPRLGYGQGRDMRIIGRELNARTGRITLELWG</sequence>
<dbReference type="AlphaFoldDB" id="E1VAV6"/>
<dbReference type="EMBL" id="CP139472">
    <property type="protein sequence ID" value="WPU46654.1"/>
    <property type="molecule type" value="Genomic_DNA"/>
</dbReference>
<reference evidence="1" key="2">
    <citation type="submission" date="2010-05" db="EMBL/GenBank/DDBJ databases">
        <title>Revision and reannotation of the Halomonas elongata DSM 2581(T) genome.</title>
        <authorList>
            <person name="Pfeiffer F."/>
            <person name="Bagyan I."/>
            <person name="Alfaro-Espinoza G."/>
            <person name="Zamora-Lagos M.A."/>
            <person name="Habermann B."/>
            <person name="Oesterhelt D."/>
            <person name="Kunte H.J."/>
        </authorList>
    </citation>
    <scope>NUCLEOTIDE SEQUENCE</scope>
    <source>
        <strain evidence="1">Type strain: DSM 2581</strain>
    </source>
</reference>
<proteinExistence type="predicted"/>
<dbReference type="KEGG" id="hel:HELO_4171"/>
<dbReference type="STRING" id="768066.HELO_4171"/>
<dbReference type="Proteomes" id="UP001322512">
    <property type="component" value="Chromosome"/>
</dbReference>
<reference evidence="2 4" key="4">
    <citation type="submission" date="2023-11" db="EMBL/GenBank/DDBJ databases">
        <title>MicrobeMod: A computational toolkit for identifying prokaryotic methylation and restriction-modification with nanopore sequencing.</title>
        <authorList>
            <person name="Crits-Christoph A."/>
            <person name="Kang S.C."/>
            <person name="Lee H."/>
            <person name="Ostrov N."/>
        </authorList>
    </citation>
    <scope>NUCLEOTIDE SEQUENCE [LARGE SCALE GENOMIC DNA]</scope>
    <source>
        <strain evidence="2 4">ATCC 33173</strain>
    </source>
</reference>
<evidence type="ECO:0000313" key="1">
    <source>
        <dbReference type="EMBL" id="CBV44055.1"/>
    </source>
</evidence>
<evidence type="ECO:0000313" key="4">
    <source>
        <dbReference type="Proteomes" id="UP001322512"/>
    </source>
</evidence>
<keyword evidence="4" id="KW-1185">Reference proteome</keyword>
<dbReference type="OrthoDB" id="6146556at2"/>